<name>A0A2T1A6S9_9ACTN</name>
<dbReference type="NCBIfam" id="TIGR03083">
    <property type="entry name" value="maleylpyruvate isomerase family mycothiol-dependent enzyme"/>
    <property type="match status" value="1"/>
</dbReference>
<evidence type="ECO:0000259" key="1">
    <source>
        <dbReference type="Pfam" id="PF11716"/>
    </source>
</evidence>
<evidence type="ECO:0000313" key="2">
    <source>
        <dbReference type="EMBL" id="PRZ44300.1"/>
    </source>
</evidence>
<dbReference type="RefSeq" id="WP_106347327.1">
    <property type="nucleotide sequence ID" value="NZ_PVUE01000001.1"/>
</dbReference>
<dbReference type="SUPFAM" id="SSF109854">
    <property type="entry name" value="DinB/YfiT-like putative metalloenzymes"/>
    <property type="match status" value="1"/>
</dbReference>
<reference evidence="2 3" key="1">
    <citation type="submission" date="2018-03" db="EMBL/GenBank/DDBJ databases">
        <title>Genomic Encyclopedia of Archaeal and Bacterial Type Strains, Phase II (KMG-II): from individual species to whole genera.</title>
        <authorList>
            <person name="Goeker M."/>
        </authorList>
    </citation>
    <scope>NUCLEOTIDE SEQUENCE [LARGE SCALE GENOMIC DNA]</scope>
    <source>
        <strain evidence="2 3">DSM 100065</strain>
    </source>
</reference>
<feature type="domain" description="Mycothiol-dependent maleylpyruvate isomerase metal-binding" evidence="1">
    <location>
        <begin position="16"/>
        <end position="132"/>
    </location>
</feature>
<dbReference type="GO" id="GO:0046872">
    <property type="term" value="F:metal ion binding"/>
    <property type="evidence" value="ECO:0007669"/>
    <property type="project" value="InterPro"/>
</dbReference>
<evidence type="ECO:0000313" key="3">
    <source>
        <dbReference type="Proteomes" id="UP000237752"/>
    </source>
</evidence>
<dbReference type="InterPro" id="IPR034660">
    <property type="entry name" value="DinB/YfiT-like"/>
</dbReference>
<dbReference type="Gene3D" id="1.20.120.450">
    <property type="entry name" value="dinb family like domain"/>
    <property type="match status" value="1"/>
</dbReference>
<organism evidence="2 3">
    <name type="scientific">Antricoccus suffuscus</name>
    <dbReference type="NCBI Taxonomy" id="1629062"/>
    <lineage>
        <taxon>Bacteria</taxon>
        <taxon>Bacillati</taxon>
        <taxon>Actinomycetota</taxon>
        <taxon>Actinomycetes</taxon>
        <taxon>Geodermatophilales</taxon>
        <taxon>Antricoccaceae</taxon>
        <taxon>Antricoccus</taxon>
    </lineage>
</organism>
<protein>
    <submittedName>
        <fullName evidence="2">Uncharacterized protein (TIGR03086 family)</fullName>
    </submittedName>
</protein>
<dbReference type="InterPro" id="IPR024344">
    <property type="entry name" value="MDMPI_metal-binding"/>
</dbReference>
<dbReference type="Proteomes" id="UP000237752">
    <property type="component" value="Unassembled WGS sequence"/>
</dbReference>
<dbReference type="InterPro" id="IPR017520">
    <property type="entry name" value="CHP03086"/>
</dbReference>
<comment type="caution">
    <text evidence="2">The sequence shown here is derived from an EMBL/GenBank/DDBJ whole genome shotgun (WGS) entry which is preliminary data.</text>
</comment>
<dbReference type="Pfam" id="PF11716">
    <property type="entry name" value="MDMPI_N"/>
    <property type="match status" value="1"/>
</dbReference>
<dbReference type="InterPro" id="IPR017517">
    <property type="entry name" value="Maleyloyr_isom"/>
</dbReference>
<keyword evidence="3" id="KW-1185">Reference proteome</keyword>
<dbReference type="AlphaFoldDB" id="A0A2T1A6S9"/>
<gene>
    <name evidence="2" type="ORF">CLV47_101426</name>
</gene>
<accession>A0A2T1A6S9</accession>
<dbReference type="OrthoDB" id="5185819at2"/>
<sequence>MSDIREVHERVIQLSTNTVSNVSASDLDRPTPCAGWTLRDLLEHMITQHYGFAAAAAGNGAERGVWELRSVGTHPVAEYAAAAEHVVTAFSLEDVLERQFALPEISEDITFPGKQAIGFHLIDYVVHSWDVAQSIGESVELDPDIADIALKIAAAVPNGDERKSDGAAFAPAQSVPSHAAPLDQILALLGRSPDWTA</sequence>
<proteinExistence type="predicted"/>
<dbReference type="NCBIfam" id="TIGR03086">
    <property type="entry name" value="TIGR03086 family metal-binding protein"/>
    <property type="match status" value="1"/>
</dbReference>
<dbReference type="EMBL" id="PVUE01000001">
    <property type="protein sequence ID" value="PRZ44300.1"/>
    <property type="molecule type" value="Genomic_DNA"/>
</dbReference>